<dbReference type="InterPro" id="IPR015856">
    <property type="entry name" value="ABC_transpr_CbiO/EcfA_su"/>
</dbReference>
<evidence type="ECO:0000256" key="5">
    <source>
        <dbReference type="ARBA" id="ARBA00022741"/>
    </source>
</evidence>
<dbReference type="CDD" id="cd03225">
    <property type="entry name" value="ABC_cobalt_CbiO_domain1"/>
    <property type="match status" value="1"/>
</dbReference>
<keyword evidence="7" id="KW-1278">Translocase</keyword>
<evidence type="ECO:0000256" key="8">
    <source>
        <dbReference type="ARBA" id="ARBA00023136"/>
    </source>
</evidence>
<dbReference type="InterPro" id="IPR050095">
    <property type="entry name" value="ECF_ABC_transporter_ATP-bd"/>
</dbReference>
<keyword evidence="3" id="KW-0813">Transport</keyword>
<dbReference type="EMBL" id="JBHTLU010000019">
    <property type="protein sequence ID" value="MFD1221897.1"/>
    <property type="molecule type" value="Genomic_DNA"/>
</dbReference>
<dbReference type="RefSeq" id="WP_345586147.1">
    <property type="nucleotide sequence ID" value="NZ_BAABJG010000003.1"/>
</dbReference>
<evidence type="ECO:0000256" key="6">
    <source>
        <dbReference type="ARBA" id="ARBA00022840"/>
    </source>
</evidence>
<dbReference type="GO" id="GO:0005524">
    <property type="term" value="F:ATP binding"/>
    <property type="evidence" value="ECO:0007669"/>
    <property type="project" value="UniProtKB-KW"/>
</dbReference>
<keyword evidence="4" id="KW-1003">Cell membrane</keyword>
<keyword evidence="5" id="KW-0547">Nucleotide-binding</keyword>
<keyword evidence="8" id="KW-0472">Membrane</keyword>
<organism evidence="10 11">
    <name type="scientific">Paenibacillus vulneris</name>
    <dbReference type="NCBI Taxonomy" id="1133364"/>
    <lineage>
        <taxon>Bacteria</taxon>
        <taxon>Bacillati</taxon>
        <taxon>Bacillota</taxon>
        <taxon>Bacilli</taxon>
        <taxon>Bacillales</taxon>
        <taxon>Paenibacillaceae</taxon>
        <taxon>Paenibacillus</taxon>
    </lineage>
</organism>
<name>A0ABW3UNJ9_9BACL</name>
<keyword evidence="11" id="KW-1185">Reference proteome</keyword>
<dbReference type="InterPro" id="IPR027417">
    <property type="entry name" value="P-loop_NTPase"/>
</dbReference>
<sequence>MNIELAEVSFSYKKRRRNTKVTELPLVLDHVNVTVRSGEMLAVAGKSGSGKSTFMQLLKGFLKPSFGSMLIDGIDPYAAKRPELFDRVGFIFQYPEHQLFSATVAEDVAFGLRHSGLAPEQKHEKVKQAMNAVGLDYATYAERSPFELSGGEKRRVAIAGVIVLEPEIIILDEPTAGLDYPSRTALFAMLHQLNEERGTTILWVSHQLEEMLEHASRMLILKDGSFIAEGTPDVLLSDRAVLDAMGWEQPAALALAQLVLDTHGIKLPHPWDVSEVASVLLELLQRKLKSDSEGISWPQQAI</sequence>
<dbReference type="PANTHER" id="PTHR43553">
    <property type="entry name" value="HEAVY METAL TRANSPORTER"/>
    <property type="match status" value="1"/>
</dbReference>
<dbReference type="PROSITE" id="PS00211">
    <property type="entry name" value="ABC_TRANSPORTER_1"/>
    <property type="match status" value="1"/>
</dbReference>
<proteinExistence type="inferred from homology"/>
<dbReference type="PROSITE" id="PS50893">
    <property type="entry name" value="ABC_TRANSPORTER_2"/>
    <property type="match status" value="1"/>
</dbReference>
<dbReference type="Proteomes" id="UP001597180">
    <property type="component" value="Unassembled WGS sequence"/>
</dbReference>
<evidence type="ECO:0000256" key="7">
    <source>
        <dbReference type="ARBA" id="ARBA00022967"/>
    </source>
</evidence>
<gene>
    <name evidence="10" type="ORF">ACFQ4B_17395</name>
</gene>
<accession>A0ABW3UNJ9</accession>
<evidence type="ECO:0000256" key="1">
    <source>
        <dbReference type="ARBA" id="ARBA00004202"/>
    </source>
</evidence>
<dbReference type="SUPFAM" id="SSF52540">
    <property type="entry name" value="P-loop containing nucleoside triphosphate hydrolases"/>
    <property type="match status" value="1"/>
</dbReference>
<dbReference type="InterPro" id="IPR003439">
    <property type="entry name" value="ABC_transporter-like_ATP-bd"/>
</dbReference>
<protein>
    <submittedName>
        <fullName evidence="10">Energy-coupling factor ABC transporter ATP-binding protein</fullName>
    </submittedName>
</protein>
<feature type="domain" description="ABC transporter" evidence="9">
    <location>
        <begin position="3"/>
        <end position="248"/>
    </location>
</feature>
<comment type="similarity">
    <text evidence="2">Belongs to the ABC transporter superfamily.</text>
</comment>
<dbReference type="Gene3D" id="3.40.50.300">
    <property type="entry name" value="P-loop containing nucleotide triphosphate hydrolases"/>
    <property type="match status" value="1"/>
</dbReference>
<dbReference type="Pfam" id="PF00005">
    <property type="entry name" value="ABC_tran"/>
    <property type="match status" value="1"/>
</dbReference>
<evidence type="ECO:0000313" key="10">
    <source>
        <dbReference type="EMBL" id="MFD1221897.1"/>
    </source>
</evidence>
<evidence type="ECO:0000256" key="2">
    <source>
        <dbReference type="ARBA" id="ARBA00005417"/>
    </source>
</evidence>
<reference evidence="11" key="1">
    <citation type="journal article" date="2019" name="Int. J. Syst. Evol. Microbiol.">
        <title>The Global Catalogue of Microorganisms (GCM) 10K type strain sequencing project: providing services to taxonomists for standard genome sequencing and annotation.</title>
        <authorList>
            <consortium name="The Broad Institute Genomics Platform"/>
            <consortium name="The Broad Institute Genome Sequencing Center for Infectious Disease"/>
            <person name="Wu L."/>
            <person name="Ma J."/>
        </authorList>
    </citation>
    <scope>NUCLEOTIDE SEQUENCE [LARGE SCALE GENOMIC DNA]</scope>
    <source>
        <strain evidence="11">CCUG 53270</strain>
    </source>
</reference>
<keyword evidence="6 10" id="KW-0067">ATP-binding</keyword>
<dbReference type="SMART" id="SM00382">
    <property type="entry name" value="AAA"/>
    <property type="match status" value="1"/>
</dbReference>
<evidence type="ECO:0000256" key="4">
    <source>
        <dbReference type="ARBA" id="ARBA00022475"/>
    </source>
</evidence>
<dbReference type="InterPro" id="IPR017871">
    <property type="entry name" value="ABC_transporter-like_CS"/>
</dbReference>
<evidence type="ECO:0000259" key="9">
    <source>
        <dbReference type="PROSITE" id="PS50893"/>
    </source>
</evidence>
<dbReference type="InterPro" id="IPR003593">
    <property type="entry name" value="AAA+_ATPase"/>
</dbReference>
<comment type="caution">
    <text evidence="10">The sequence shown here is derived from an EMBL/GenBank/DDBJ whole genome shotgun (WGS) entry which is preliminary data.</text>
</comment>
<evidence type="ECO:0000256" key="3">
    <source>
        <dbReference type="ARBA" id="ARBA00022448"/>
    </source>
</evidence>
<comment type="subcellular location">
    <subcellularLocation>
        <location evidence="1">Cell membrane</location>
        <topology evidence="1">Peripheral membrane protein</topology>
    </subcellularLocation>
</comment>
<evidence type="ECO:0000313" key="11">
    <source>
        <dbReference type="Proteomes" id="UP001597180"/>
    </source>
</evidence>